<dbReference type="InterPro" id="IPR012001">
    <property type="entry name" value="Thiamin_PyroP_enz_TPP-bd_dom"/>
</dbReference>
<dbReference type="EC" id="2.2.1.9" evidence="7"/>
<keyword evidence="6 7" id="KW-0464">Manganese</keyword>
<dbReference type="Gene3D" id="3.40.50.970">
    <property type="match status" value="2"/>
</dbReference>
<feature type="domain" description="Thiamine pyrophosphate enzyme N-terminal TPP-binding" evidence="9">
    <location>
        <begin position="12"/>
        <end position="123"/>
    </location>
</feature>
<keyword evidence="1 7" id="KW-0474">Menaquinone biosynthesis</keyword>
<evidence type="ECO:0000313" key="11">
    <source>
        <dbReference type="EMBL" id="MFC0309467.1"/>
    </source>
</evidence>
<comment type="cofactor">
    <cofactor evidence="7">
        <name>Mg(2+)</name>
        <dbReference type="ChEBI" id="CHEBI:18420"/>
    </cofactor>
    <cofactor evidence="7">
        <name>Mn(2+)</name>
        <dbReference type="ChEBI" id="CHEBI:29035"/>
    </cofactor>
</comment>
<dbReference type="EMBL" id="JBHLWB010000008">
    <property type="protein sequence ID" value="MFC0309467.1"/>
    <property type="molecule type" value="Genomic_DNA"/>
</dbReference>
<evidence type="ECO:0000256" key="4">
    <source>
        <dbReference type="ARBA" id="ARBA00022842"/>
    </source>
</evidence>
<evidence type="ECO:0000259" key="9">
    <source>
        <dbReference type="Pfam" id="PF02776"/>
    </source>
</evidence>
<dbReference type="CDD" id="cd02009">
    <property type="entry name" value="TPP_SHCHC_synthase"/>
    <property type="match status" value="1"/>
</dbReference>
<dbReference type="Pfam" id="PF16582">
    <property type="entry name" value="TPP_enzyme_M_2"/>
    <property type="match status" value="1"/>
</dbReference>
<protein>
    <recommendedName>
        <fullName evidence="7">2-succinyl-5-enolpyruvyl-6-hydroxy-3-cyclohexene-1-carboxylate synthase</fullName>
        <shortName evidence="7">SEPHCHC synthase</shortName>
        <ecNumber evidence="7">2.2.1.9</ecNumber>
    </recommendedName>
    <alternativeName>
        <fullName evidence="7">Menaquinone biosynthesis protein MenD</fullName>
    </alternativeName>
</protein>
<dbReference type="RefSeq" id="WP_382370962.1">
    <property type="nucleotide sequence ID" value="NZ_JBHLWB010000008.1"/>
</dbReference>
<dbReference type="InterPro" id="IPR029061">
    <property type="entry name" value="THDP-binding"/>
</dbReference>
<comment type="function">
    <text evidence="7">Catalyzes the thiamine diphosphate-dependent decarboxylation of 2-oxoglutarate and the subsequent addition of the resulting succinic semialdehyde-thiamine pyrophosphate anion to isochorismate to yield 2-succinyl-5-enolpyruvyl-6-hydroxy-3-cyclohexene-1-carboxylate (SEPHCHC).</text>
</comment>
<dbReference type="GO" id="GO:0070204">
    <property type="term" value="F:2-succinyl-5-enolpyruvyl-6-hydroxy-3-cyclohexene-1-carboxylic-acid synthase activity"/>
    <property type="evidence" value="ECO:0007669"/>
    <property type="project" value="UniProtKB-EC"/>
</dbReference>
<dbReference type="PANTHER" id="PTHR42916:SF1">
    <property type="entry name" value="PROTEIN PHYLLO, CHLOROPLASTIC"/>
    <property type="match status" value="1"/>
</dbReference>
<evidence type="ECO:0000256" key="7">
    <source>
        <dbReference type="HAMAP-Rule" id="MF_01659"/>
    </source>
</evidence>
<keyword evidence="2 7" id="KW-0808">Transferase</keyword>
<dbReference type="InterPro" id="IPR004433">
    <property type="entry name" value="MenaQ_synth_MenD"/>
</dbReference>
<comment type="similarity">
    <text evidence="7">Belongs to the TPP enzyme family. MenD subfamily.</text>
</comment>
<evidence type="ECO:0000313" key="12">
    <source>
        <dbReference type="Proteomes" id="UP001589767"/>
    </source>
</evidence>
<proteinExistence type="inferred from homology"/>
<dbReference type="Pfam" id="PF02775">
    <property type="entry name" value="TPP_enzyme_C"/>
    <property type="match status" value="1"/>
</dbReference>
<evidence type="ECO:0000256" key="2">
    <source>
        <dbReference type="ARBA" id="ARBA00022679"/>
    </source>
</evidence>
<keyword evidence="3 7" id="KW-0479">Metal-binding</keyword>
<dbReference type="NCBIfam" id="TIGR00173">
    <property type="entry name" value="menD"/>
    <property type="match status" value="1"/>
</dbReference>
<dbReference type="HAMAP" id="MF_01659">
    <property type="entry name" value="MenD"/>
    <property type="match status" value="1"/>
</dbReference>
<dbReference type="Pfam" id="PF02776">
    <property type="entry name" value="TPP_enzyme_N"/>
    <property type="match status" value="1"/>
</dbReference>
<feature type="domain" description="Menaquinone biosynthesis protein MenD middle" evidence="10">
    <location>
        <begin position="190"/>
        <end position="396"/>
    </location>
</feature>
<evidence type="ECO:0000256" key="3">
    <source>
        <dbReference type="ARBA" id="ARBA00022723"/>
    </source>
</evidence>
<comment type="pathway">
    <text evidence="7">Quinol/quinone metabolism; menaquinone biosynthesis.</text>
</comment>
<evidence type="ECO:0000256" key="5">
    <source>
        <dbReference type="ARBA" id="ARBA00023052"/>
    </source>
</evidence>
<dbReference type="SUPFAM" id="SSF52518">
    <property type="entry name" value="Thiamin diphosphate-binding fold (THDP-binding)"/>
    <property type="match status" value="2"/>
</dbReference>
<name>A0ABV6H1P1_9PAST</name>
<dbReference type="Gene3D" id="3.40.50.1220">
    <property type="entry name" value="TPP-binding domain"/>
    <property type="match status" value="1"/>
</dbReference>
<evidence type="ECO:0000259" key="10">
    <source>
        <dbReference type="Pfam" id="PF16582"/>
    </source>
</evidence>
<keyword evidence="12" id="KW-1185">Reference proteome</keyword>
<dbReference type="PANTHER" id="PTHR42916">
    <property type="entry name" value="2-SUCCINYL-5-ENOLPYRUVYL-6-HYDROXY-3-CYCLOHEXENE-1-CARBOXYLATE SYNTHASE"/>
    <property type="match status" value="1"/>
</dbReference>
<dbReference type="InterPro" id="IPR011766">
    <property type="entry name" value="TPP_enzyme_TPP-bd"/>
</dbReference>
<gene>
    <name evidence="7 11" type="primary">menD</name>
    <name evidence="11" type="ORF">ACFFHK_07055</name>
</gene>
<evidence type="ECO:0000256" key="1">
    <source>
        <dbReference type="ARBA" id="ARBA00022428"/>
    </source>
</evidence>
<comment type="pathway">
    <text evidence="7">Quinol/quinone metabolism; 1,4-dihydroxy-2-naphthoate biosynthesis; 1,4-dihydroxy-2-naphthoate from chorismate: step 2/7.</text>
</comment>
<dbReference type="InterPro" id="IPR032264">
    <property type="entry name" value="MenD_middle"/>
</dbReference>
<organism evidence="11 12">
    <name type="scientific">Gallibacterium trehalosifermentans</name>
    <dbReference type="NCBI Taxonomy" id="516935"/>
    <lineage>
        <taxon>Bacteria</taxon>
        <taxon>Pseudomonadati</taxon>
        <taxon>Pseudomonadota</taxon>
        <taxon>Gammaproteobacteria</taxon>
        <taxon>Pasteurellales</taxon>
        <taxon>Pasteurellaceae</taxon>
        <taxon>Gallibacterium</taxon>
    </lineage>
</organism>
<comment type="subunit">
    <text evidence="7">Homodimer.</text>
</comment>
<dbReference type="PIRSF" id="PIRSF004983">
    <property type="entry name" value="MenD"/>
    <property type="match status" value="1"/>
</dbReference>
<comment type="caution">
    <text evidence="11">The sequence shown here is derived from an EMBL/GenBank/DDBJ whole genome shotgun (WGS) entry which is preliminary data.</text>
</comment>
<sequence length="568" mass="63755">MSVSTFNRCWSKVILKTLVNYGVQHICIAPGSRSTPLTLEAARLQDESLVTCHTHFDERGLGFFALGLAKVQQKPVAIIVTSGTAVANLYPAIIEAYQTQTNLIILSADRPLELIDCGANQAIPQQGMFAHYPVAQINLPKPSQDYSANWLVSTLEQACYQQKLTPGVIHINVPFAEPLYQAETEQIDNHSWLQPIKVWLNGSKPWQNHPENQTEVLIHEKWDFWRAKRGVLVVGRLPLEQTMGITTWANTMGWVLLTDIQSGVEATLPYADIWLANQTVFNQLLQADIVIQLGSGIISKRINQFLQSFQGEYWLVDHSQRRLDPYHHKQTRFHAKIHHWLRAHPPLRQKPWLLEPLALSQFCANFIEQQVGSNLNEASLAHHIERLLPSNGVLFLGNSLFVRLVDALCKLPNNYPVYTNRGASGIDGLFATAAGVAIASESPIVAFLGDLSALYDLNSLALLRKVKFPTIIFVINNNGGAIFDMLPVDNEVKDQYYRLPHNLEFSQIAATFDLNYSRPYTWADLTSTLKNAYLRKSTTIIEIKVNSTDGSTIYKNLIKQISQAVIGT</sequence>
<keyword evidence="4 7" id="KW-0460">Magnesium</keyword>
<dbReference type="CDD" id="cd07037">
    <property type="entry name" value="TPP_PYR_MenD"/>
    <property type="match status" value="1"/>
</dbReference>
<dbReference type="Proteomes" id="UP001589767">
    <property type="component" value="Unassembled WGS sequence"/>
</dbReference>
<reference evidence="11 12" key="1">
    <citation type="submission" date="2024-09" db="EMBL/GenBank/DDBJ databases">
        <authorList>
            <person name="Sun Q."/>
            <person name="Mori K."/>
        </authorList>
    </citation>
    <scope>NUCLEOTIDE SEQUENCE [LARGE SCALE GENOMIC DNA]</scope>
    <source>
        <strain evidence="11 12">CCM 7539</strain>
    </source>
</reference>
<keyword evidence="5 7" id="KW-0786">Thiamine pyrophosphate</keyword>
<comment type="catalytic activity">
    <reaction evidence="7">
        <text>isochorismate + 2-oxoglutarate + H(+) = 5-enolpyruvoyl-6-hydroxy-2-succinyl-cyclohex-3-ene-1-carboxylate + CO2</text>
        <dbReference type="Rhea" id="RHEA:25593"/>
        <dbReference type="ChEBI" id="CHEBI:15378"/>
        <dbReference type="ChEBI" id="CHEBI:16526"/>
        <dbReference type="ChEBI" id="CHEBI:16810"/>
        <dbReference type="ChEBI" id="CHEBI:29780"/>
        <dbReference type="ChEBI" id="CHEBI:58818"/>
        <dbReference type="EC" id="2.2.1.9"/>
    </reaction>
</comment>
<evidence type="ECO:0000259" key="8">
    <source>
        <dbReference type="Pfam" id="PF02775"/>
    </source>
</evidence>
<feature type="domain" description="Thiamine pyrophosphate enzyme TPP-binding" evidence="8">
    <location>
        <begin position="425"/>
        <end position="543"/>
    </location>
</feature>
<evidence type="ECO:0000256" key="6">
    <source>
        <dbReference type="ARBA" id="ARBA00023211"/>
    </source>
</evidence>
<comment type="cofactor">
    <cofactor evidence="7">
        <name>thiamine diphosphate</name>
        <dbReference type="ChEBI" id="CHEBI:58937"/>
    </cofactor>
    <text evidence="7">Binds 1 thiamine pyrophosphate per subunit.</text>
</comment>
<accession>A0ABV6H1P1</accession>